<name>A0A6N7LY55_9GAMM</name>
<keyword evidence="3" id="KW-1185">Reference proteome</keyword>
<dbReference type="EMBL" id="WIRE01000001">
    <property type="protein sequence ID" value="MQX53010.1"/>
    <property type="molecule type" value="Genomic_DNA"/>
</dbReference>
<evidence type="ECO:0000256" key="1">
    <source>
        <dbReference type="SAM" id="SignalP"/>
    </source>
</evidence>
<evidence type="ECO:0000313" key="2">
    <source>
        <dbReference type="EMBL" id="MQX53010.1"/>
    </source>
</evidence>
<keyword evidence="1" id="KW-0732">Signal</keyword>
<reference evidence="2 3" key="1">
    <citation type="submission" date="2019-10" db="EMBL/GenBank/DDBJ databases">
        <title>Alcanivorax sp.PA15-N-34 draft genome sequence.</title>
        <authorList>
            <person name="Liao X."/>
            <person name="Shao Z."/>
        </authorList>
    </citation>
    <scope>NUCLEOTIDE SEQUENCE [LARGE SCALE GENOMIC DNA]</scope>
    <source>
        <strain evidence="2 3">PA15-N-34</strain>
    </source>
</reference>
<dbReference type="RefSeq" id="WP_153500081.1">
    <property type="nucleotide sequence ID" value="NZ_WIRE01000001.1"/>
</dbReference>
<gene>
    <name evidence="2" type="ORF">GFN93_07085</name>
</gene>
<accession>A0A6N7LY55</accession>
<proteinExistence type="predicted"/>
<dbReference type="PROSITE" id="PS51257">
    <property type="entry name" value="PROKAR_LIPOPROTEIN"/>
    <property type="match status" value="1"/>
</dbReference>
<feature type="chain" id="PRO_5026997742" description="YD repeat-containing protein" evidence="1">
    <location>
        <begin position="23"/>
        <end position="485"/>
    </location>
</feature>
<organism evidence="2 3">
    <name type="scientific">Alcanivorax sediminis</name>
    <dbReference type="NCBI Taxonomy" id="2663008"/>
    <lineage>
        <taxon>Bacteria</taxon>
        <taxon>Pseudomonadati</taxon>
        <taxon>Pseudomonadota</taxon>
        <taxon>Gammaproteobacteria</taxon>
        <taxon>Oceanospirillales</taxon>
        <taxon>Alcanivoracaceae</taxon>
        <taxon>Alcanivorax</taxon>
    </lineage>
</organism>
<evidence type="ECO:0008006" key="4">
    <source>
        <dbReference type="Google" id="ProtNLM"/>
    </source>
</evidence>
<dbReference type="AlphaFoldDB" id="A0A6N7LY55"/>
<dbReference type="Proteomes" id="UP000469421">
    <property type="component" value="Unassembled WGS sequence"/>
</dbReference>
<evidence type="ECO:0000313" key="3">
    <source>
        <dbReference type="Proteomes" id="UP000469421"/>
    </source>
</evidence>
<sequence length="485" mass="53579">MTTRLCSILVCLTALMATGCGGGSSSSGGAVTKATSSAPTHAWFYDADGAQVARMQFHYPDELTIDVQLNSVGPDMAWGTVDDTSHPYLQCQYISAPTPLLRYPDLFFHGMAESPTGATGLAVLGLSNYGPMKCPVRSGRRLQQESGYVTGLFMPAFDFSYSYSINAELEHFGGTATEVINYEFDGLDTTVAEILALSEFTTTNIDLETVDEPDLPAIVDHTQTNAVIYDAEQRPLSIDLAADSSWTAVLDEYCMEADPIAVSLKLLRGCSSAHQTRSYRYLGNSVEQDTQRYNGSTSADLYTNTATRLADRVIIHPGTADAGPESGRYYDSYFFNASEQVTAMVRSSYGEDGIWGTVDDRPETVESYHYDGSGRLSEVEYLGSIALSYRYYSDGKLKQVDQFHVESDVPWRRTLLSYRQGAPAKITVQSREADENDGYVLQTRIVMAFAPSEEKWPKLFSPVPLIPEYRMPPSIDDLMRFQPIR</sequence>
<comment type="caution">
    <text evidence="2">The sequence shown here is derived from an EMBL/GenBank/DDBJ whole genome shotgun (WGS) entry which is preliminary data.</text>
</comment>
<protein>
    <recommendedName>
        <fullName evidence="4">YD repeat-containing protein</fullName>
    </recommendedName>
</protein>
<feature type="signal peptide" evidence="1">
    <location>
        <begin position="1"/>
        <end position="22"/>
    </location>
</feature>